<accession>A0A1V2EVU0</accession>
<dbReference type="Gene3D" id="3.30.750.140">
    <property type="match status" value="1"/>
</dbReference>
<keyword evidence="3" id="KW-0282">Flagellum</keyword>
<feature type="region of interest" description="Disordered" evidence="1">
    <location>
        <begin position="192"/>
        <end position="237"/>
    </location>
</feature>
<comment type="caution">
    <text evidence="3">The sequence shown here is derived from an EMBL/GenBank/DDBJ whole genome shotgun (WGS) entry which is preliminary data.</text>
</comment>
<feature type="compositionally biased region" description="Low complexity" evidence="1">
    <location>
        <begin position="490"/>
        <end position="503"/>
    </location>
</feature>
<feature type="compositionally biased region" description="Low complexity" evidence="1">
    <location>
        <begin position="662"/>
        <end position="691"/>
    </location>
</feature>
<protein>
    <submittedName>
        <fullName evidence="3">Flagellar hook-length control protein FliK</fullName>
    </submittedName>
</protein>
<dbReference type="AlphaFoldDB" id="A0A1V2EVU0"/>
<dbReference type="OrthoDB" id="7586319at2"/>
<dbReference type="STRING" id="1915074.SPHI_09860"/>
<evidence type="ECO:0000313" key="4">
    <source>
        <dbReference type="Proteomes" id="UP000188729"/>
    </source>
</evidence>
<dbReference type="Pfam" id="PF02120">
    <property type="entry name" value="Flg_hook"/>
    <property type="match status" value="1"/>
</dbReference>
<dbReference type="InterPro" id="IPR052563">
    <property type="entry name" value="FliK"/>
</dbReference>
<dbReference type="RefSeq" id="WP_076743765.1">
    <property type="nucleotide sequence ID" value="NZ_MPSB01000003.1"/>
</dbReference>
<dbReference type="InterPro" id="IPR021136">
    <property type="entry name" value="Flagellar_hook_control-like_C"/>
</dbReference>
<evidence type="ECO:0000313" key="3">
    <source>
        <dbReference type="EMBL" id="ONF96792.1"/>
    </source>
</evidence>
<evidence type="ECO:0000259" key="2">
    <source>
        <dbReference type="Pfam" id="PF02120"/>
    </source>
</evidence>
<gene>
    <name evidence="3" type="ORF">SPHI_09860</name>
</gene>
<evidence type="ECO:0000256" key="1">
    <source>
        <dbReference type="SAM" id="MobiDB-lite"/>
    </source>
</evidence>
<sequence length="697" mass="69665">MLPIPFLSAGSALPALPGTTPVAAPGAIDFAALLPAGIPTLMPRQGDAEPGKQLPAIAAEQDDPAGGAAVAWIVPPIWDMMRAPVVAAPNEAMPAEPRPAVSRSAGTLAFPATGQATSAGISSGATAAPPHPASHPSVAVGASPAAIDAAPAVPPRSRESRGLVAANALTTAALDQQRQVTASESPIADVVPPASIHAGEGGHPLAPAPLPDSRLPRRGSERTAAAAAPLPGTPPRAPVANDHPSQAALTPTLVTGIHPGEDTGAVAIEQMPVPIPDPGTEPPHAALTTATAPIIHPDDSRSPVAADPTLAPGPDLGTQPLRAALTPVLTAATNFDEGPSPVAARPTVAAGPGQGEAPSLIRYKAASSTSILTGEGQLPVAPAPVPVPGLARGMESSPVTLTTAIAAAISHGRSPGTPATNLDPGTELSPAAARAAAPSGAIHTSEGVASVSPAPLSEPASRQVGVEGDIAPAGAGQPEASPRTASTKDQPAPIVGQPAAAPQQPAVPLQPARIAPAAQVFAAAIHQAARDERRPDAPDSMIAAIAPATTDLAAHAVTAVEGTRHPALDMARDTWPAKMIERIEMIRDAMDAVDTSIRLIPDKLGAIDVSLKQDGDTVQVHIVAQQPETRQLLADAQPKLAELAEAKGLKLSAQLGDGGGQQQQQRAPNAPQQTTTTRPGRAASNDDAAALADERIA</sequence>
<dbReference type="EMBL" id="MPSB01000003">
    <property type="protein sequence ID" value="ONF96792.1"/>
    <property type="molecule type" value="Genomic_DNA"/>
</dbReference>
<reference evidence="3 4" key="1">
    <citation type="submission" date="2016-11" db="EMBL/GenBank/DDBJ databases">
        <title>Genome sequence of Sphingomonas jeddahensis G39.</title>
        <authorList>
            <person name="Poehlein A."/>
            <person name="Wuebbeler J.H."/>
            <person name="Steinbuechel A."/>
            <person name="Daniel R."/>
        </authorList>
    </citation>
    <scope>NUCLEOTIDE SEQUENCE [LARGE SCALE GENOMIC DNA]</scope>
    <source>
        <strain evidence="3 4">G39</strain>
    </source>
</reference>
<feature type="region of interest" description="Disordered" evidence="1">
    <location>
        <begin position="117"/>
        <end position="139"/>
    </location>
</feature>
<dbReference type="InterPro" id="IPR038610">
    <property type="entry name" value="FliK-like_C_sf"/>
</dbReference>
<dbReference type="Proteomes" id="UP000188729">
    <property type="component" value="Unassembled WGS sequence"/>
</dbReference>
<dbReference type="PANTHER" id="PTHR37533">
    <property type="entry name" value="FLAGELLAR HOOK-LENGTH CONTROL PROTEIN"/>
    <property type="match status" value="1"/>
</dbReference>
<keyword evidence="4" id="KW-1185">Reference proteome</keyword>
<feature type="region of interest" description="Disordered" evidence="1">
    <location>
        <begin position="652"/>
        <end position="697"/>
    </location>
</feature>
<feature type="compositionally biased region" description="Low complexity" evidence="1">
    <location>
        <begin position="429"/>
        <end position="441"/>
    </location>
</feature>
<dbReference type="PANTHER" id="PTHR37533:SF2">
    <property type="entry name" value="FLAGELLAR HOOK-LENGTH CONTROL PROTEIN"/>
    <property type="match status" value="1"/>
</dbReference>
<organism evidence="3 4">
    <name type="scientific">Sphingomonas jeddahensis</name>
    <dbReference type="NCBI Taxonomy" id="1915074"/>
    <lineage>
        <taxon>Bacteria</taxon>
        <taxon>Pseudomonadati</taxon>
        <taxon>Pseudomonadota</taxon>
        <taxon>Alphaproteobacteria</taxon>
        <taxon>Sphingomonadales</taxon>
        <taxon>Sphingomonadaceae</taxon>
        <taxon>Sphingomonas</taxon>
    </lineage>
</organism>
<name>A0A1V2EVU0_9SPHN</name>
<keyword evidence="3" id="KW-0966">Cell projection</keyword>
<dbReference type="CDD" id="cd17470">
    <property type="entry name" value="T3SS_Flik_C"/>
    <property type="match status" value="1"/>
</dbReference>
<feature type="domain" description="Flagellar hook-length control protein-like C-terminal" evidence="2">
    <location>
        <begin position="595"/>
        <end position="664"/>
    </location>
</feature>
<feature type="region of interest" description="Disordered" evidence="1">
    <location>
        <begin position="411"/>
        <end position="503"/>
    </location>
</feature>
<proteinExistence type="predicted"/>
<keyword evidence="3" id="KW-0969">Cilium</keyword>